<gene>
    <name evidence="2" type="ORF">EI74_0742</name>
</gene>
<accession>A0A4R6IB94</accession>
<evidence type="ECO:0000313" key="2">
    <source>
        <dbReference type="EMBL" id="TDO19470.1"/>
    </source>
</evidence>
<sequence>MTKKAKWWTIGGLAGGLIIVTPIVGIGIAYAQHINNLNKLVTIENFNFIDEQDTLEINNESSAVINKKIKEVYGDINQQMNDSFTQNYFEIKLDVDNWYEQLMSISSYDFENKNLPLINLIKNNFELGNVNYDSATLSIDTFSSLNYLFLKLSLGINKNNDEVFKYIEEVLAPWFENVILSKTSFNTYSKLILQQFAIVFKILKLSNRHNNLIERVTQKYVHYQETLQSISNLSDVKKQFELEFLTPLILQDGNIDLSISLVDEFNNLFDGYDNKKNEMSEEDARESIRKLKLYFSLNNNIIRSKIAKYYYYIQNKFPNFEWNYTTYLISKSVGFNLKLQYTVLDSISKMSIENFKYIEKINLQKYISILTWNFRTNLINKSNLPEWFAKTENILNNYIESSDFLETYNGNDKIQNEIKLISRSTNLNIVKTEFEFWKLLGYDLTFVIFFFSKFDSPIFVKANPYFSREDKGVEAAISFWSVNHSLIYYATGKTNFKIKNGILENWRNEESFNYNYHLVTEKYLSYFPEYIWVSKQLYKDPGFSTQVQIDVFKKFVEAIKVENSLISYEQIFVWVKGLAANKVLWKEHKQYLTEEVFGKITLAPSVDNIVYRDNVIDLNSTYYYQLILKYFE</sequence>
<dbReference type="Proteomes" id="UP000295518">
    <property type="component" value="Unassembled WGS sequence"/>
</dbReference>
<protein>
    <submittedName>
        <fullName evidence="2">Uncharacterized protein</fullName>
    </submittedName>
</protein>
<dbReference type="EMBL" id="SNWN01000014">
    <property type="protein sequence ID" value="TDO19470.1"/>
    <property type="molecule type" value="Genomic_DNA"/>
</dbReference>
<keyword evidence="1" id="KW-0472">Membrane</keyword>
<keyword evidence="1" id="KW-0812">Transmembrane</keyword>
<keyword evidence="1" id="KW-1133">Transmembrane helix</keyword>
<proteinExistence type="predicted"/>
<feature type="transmembrane region" description="Helical" evidence="1">
    <location>
        <begin position="7"/>
        <end position="31"/>
    </location>
</feature>
<comment type="caution">
    <text evidence="2">The sequence shown here is derived from an EMBL/GenBank/DDBJ whole genome shotgun (WGS) entry which is preliminary data.</text>
</comment>
<dbReference type="RefSeq" id="WP_094254890.1">
    <property type="nucleotide sequence ID" value="NZ_NNCE01000006.1"/>
</dbReference>
<name>A0A4R6IB94_9MOLU</name>
<evidence type="ECO:0000313" key="3">
    <source>
        <dbReference type="Proteomes" id="UP000295518"/>
    </source>
</evidence>
<organism evidence="2 3">
    <name type="scientific">Mycoplasma testudineum</name>
    <dbReference type="NCBI Taxonomy" id="244584"/>
    <lineage>
        <taxon>Bacteria</taxon>
        <taxon>Bacillati</taxon>
        <taxon>Mycoplasmatota</taxon>
        <taxon>Mollicutes</taxon>
        <taxon>Mycoplasmataceae</taxon>
        <taxon>Mycoplasma</taxon>
    </lineage>
</organism>
<evidence type="ECO:0000256" key="1">
    <source>
        <dbReference type="SAM" id="Phobius"/>
    </source>
</evidence>
<dbReference type="AlphaFoldDB" id="A0A4R6IB94"/>
<reference evidence="2 3" key="1">
    <citation type="submission" date="2019-03" db="EMBL/GenBank/DDBJ databases">
        <title>Genomic Encyclopedia of Archaeal and Bacterial Type Strains, Phase II (KMG-II): from individual species to whole genera.</title>
        <authorList>
            <person name="Goeker M."/>
        </authorList>
    </citation>
    <scope>NUCLEOTIDE SEQUENCE [LARGE SCALE GENOMIC DNA]</scope>
    <source>
        <strain evidence="2 3">ATCC 700618</strain>
    </source>
</reference>
<keyword evidence="3" id="KW-1185">Reference proteome</keyword>